<gene>
    <name evidence="3" type="ORF">DFR39_10388</name>
</gene>
<evidence type="ECO:0000256" key="1">
    <source>
        <dbReference type="SAM" id="Phobius"/>
    </source>
</evidence>
<proteinExistence type="predicted"/>
<sequence>MATARGALAERNSLFILLRRMRRPLVVLILAYAVAILGFVLVPGATPDGQPWRMDFLHATYFVSFLGSTIGLGEIPYPFTPMQRLWGTLSIYMTVVAWLYSFGALFAVLQDPTMRRLLLQGRFYRQVKGLREPFYLLCGYDDAGRRVARELTADDLPVVVLDRDHERVEAVDVDALSLPVPALEADASDPQVLLAAGLRHPMCKGVLALTGDDAVNTKIVLSAKMLAPDLQVLGAVSHHAWHSRLAQAGADAMINPFDVFAERMAIALNAPSLHIIYEAITAQRQTVMAPVQPLPRGRWLICGWGPLARALRHRLRDTEVELHVVDPEPDASCERLTRGDPTDAHVLRKAGIETAQLLVAATVDDLDNLAIAMAARELAPELPLILRRTQSRNAVLFREAGARLVMATGYLIATEVLRHTRAPLLGHFLSQAAQQDEAWSAGLLQRLRQDVGDEILETWTQSVWRMQTLRELRQQVAELASDAPMVPLLHMRLGVMRLCPAEEDKLLPGDLLLLAGTHRSRRLYKAALKR</sequence>
<name>A0A4R6N7I0_9BURK</name>
<dbReference type="PANTHER" id="PTHR43833">
    <property type="entry name" value="POTASSIUM CHANNEL PROTEIN 2-RELATED-RELATED"/>
    <property type="match status" value="1"/>
</dbReference>
<dbReference type="Gene3D" id="3.40.50.720">
    <property type="entry name" value="NAD(P)-binding Rossmann-like Domain"/>
    <property type="match status" value="2"/>
</dbReference>
<protein>
    <submittedName>
        <fullName evidence="3">Trk K+ transport system NAD-binding subunit</fullName>
    </submittedName>
</protein>
<dbReference type="GO" id="GO:0006813">
    <property type="term" value="P:potassium ion transport"/>
    <property type="evidence" value="ECO:0007669"/>
    <property type="project" value="InterPro"/>
</dbReference>
<keyword evidence="1" id="KW-0472">Membrane</keyword>
<feature type="domain" description="RCK N-terminal" evidence="2">
    <location>
        <begin position="132"/>
        <end position="254"/>
    </location>
</feature>
<dbReference type="Gene3D" id="1.10.287.70">
    <property type="match status" value="1"/>
</dbReference>
<feature type="transmembrane region" description="Helical" evidence="1">
    <location>
        <begin position="25"/>
        <end position="44"/>
    </location>
</feature>
<feature type="transmembrane region" description="Helical" evidence="1">
    <location>
        <begin position="89"/>
        <end position="109"/>
    </location>
</feature>
<keyword evidence="1" id="KW-0812">Transmembrane</keyword>
<evidence type="ECO:0000313" key="3">
    <source>
        <dbReference type="EMBL" id="TDP11165.1"/>
    </source>
</evidence>
<reference evidence="3 4" key="1">
    <citation type="submission" date="2019-03" db="EMBL/GenBank/DDBJ databases">
        <title>Genomic Encyclopedia of Type Strains, Phase IV (KMG-IV): sequencing the most valuable type-strain genomes for metagenomic binning, comparative biology and taxonomic classification.</title>
        <authorList>
            <person name="Goeker M."/>
        </authorList>
    </citation>
    <scope>NUCLEOTIDE SEQUENCE [LARGE SCALE GENOMIC DNA]</scope>
    <source>
        <strain evidence="3 4">DSM 25082</strain>
    </source>
</reference>
<dbReference type="PROSITE" id="PS51201">
    <property type="entry name" value="RCK_N"/>
    <property type="match status" value="2"/>
</dbReference>
<dbReference type="InterPro" id="IPR003148">
    <property type="entry name" value="RCK_N"/>
</dbReference>
<dbReference type="EMBL" id="SNXE01000003">
    <property type="protein sequence ID" value="TDP11165.1"/>
    <property type="molecule type" value="Genomic_DNA"/>
</dbReference>
<feature type="transmembrane region" description="Helical" evidence="1">
    <location>
        <begin position="56"/>
        <end position="77"/>
    </location>
</feature>
<dbReference type="InterPro" id="IPR050721">
    <property type="entry name" value="Trk_Ktr_HKT_K-transport"/>
</dbReference>
<dbReference type="AlphaFoldDB" id="A0A4R6N7I0"/>
<feature type="domain" description="RCK N-terminal" evidence="2">
    <location>
        <begin position="296"/>
        <end position="407"/>
    </location>
</feature>
<dbReference type="SUPFAM" id="SSF81324">
    <property type="entry name" value="Voltage-gated potassium channels"/>
    <property type="match status" value="1"/>
</dbReference>
<accession>A0A4R6N7I0</accession>
<evidence type="ECO:0000313" key="4">
    <source>
        <dbReference type="Proteomes" id="UP000295357"/>
    </source>
</evidence>
<dbReference type="InterPro" id="IPR036291">
    <property type="entry name" value="NAD(P)-bd_dom_sf"/>
</dbReference>
<dbReference type="SUPFAM" id="SSF51735">
    <property type="entry name" value="NAD(P)-binding Rossmann-fold domains"/>
    <property type="match status" value="2"/>
</dbReference>
<dbReference type="Pfam" id="PF02254">
    <property type="entry name" value="TrkA_N"/>
    <property type="match status" value="2"/>
</dbReference>
<organism evidence="3 4">
    <name type="scientific">Roseateles asaccharophilus</name>
    <dbReference type="NCBI Taxonomy" id="582607"/>
    <lineage>
        <taxon>Bacteria</taxon>
        <taxon>Pseudomonadati</taxon>
        <taxon>Pseudomonadota</taxon>
        <taxon>Betaproteobacteria</taxon>
        <taxon>Burkholderiales</taxon>
        <taxon>Sphaerotilaceae</taxon>
        <taxon>Roseateles</taxon>
    </lineage>
</organism>
<keyword evidence="4" id="KW-1185">Reference proteome</keyword>
<dbReference type="OrthoDB" id="9781411at2"/>
<dbReference type="RefSeq" id="WP_133603084.1">
    <property type="nucleotide sequence ID" value="NZ_JAUFPJ010000010.1"/>
</dbReference>
<keyword evidence="1" id="KW-1133">Transmembrane helix</keyword>
<comment type="caution">
    <text evidence="3">The sequence shown here is derived from an EMBL/GenBank/DDBJ whole genome shotgun (WGS) entry which is preliminary data.</text>
</comment>
<dbReference type="Proteomes" id="UP000295357">
    <property type="component" value="Unassembled WGS sequence"/>
</dbReference>
<evidence type="ECO:0000259" key="2">
    <source>
        <dbReference type="PROSITE" id="PS51201"/>
    </source>
</evidence>